<dbReference type="EMBL" id="LXQA010138652">
    <property type="protein sequence ID" value="MCI23930.1"/>
    <property type="molecule type" value="Genomic_DNA"/>
</dbReference>
<dbReference type="Proteomes" id="UP000265520">
    <property type="component" value="Unassembled WGS sequence"/>
</dbReference>
<organism evidence="2 3">
    <name type="scientific">Trifolium medium</name>
    <dbReference type="NCBI Taxonomy" id="97028"/>
    <lineage>
        <taxon>Eukaryota</taxon>
        <taxon>Viridiplantae</taxon>
        <taxon>Streptophyta</taxon>
        <taxon>Embryophyta</taxon>
        <taxon>Tracheophyta</taxon>
        <taxon>Spermatophyta</taxon>
        <taxon>Magnoliopsida</taxon>
        <taxon>eudicotyledons</taxon>
        <taxon>Gunneridae</taxon>
        <taxon>Pentapetalae</taxon>
        <taxon>rosids</taxon>
        <taxon>fabids</taxon>
        <taxon>Fabales</taxon>
        <taxon>Fabaceae</taxon>
        <taxon>Papilionoideae</taxon>
        <taxon>50 kb inversion clade</taxon>
        <taxon>NPAAA clade</taxon>
        <taxon>Hologalegina</taxon>
        <taxon>IRL clade</taxon>
        <taxon>Trifolieae</taxon>
        <taxon>Trifolium</taxon>
    </lineage>
</organism>
<feature type="domain" description="Transposase (putative) gypsy type" evidence="1">
    <location>
        <begin position="45"/>
        <end position="105"/>
    </location>
</feature>
<proteinExistence type="predicted"/>
<reference evidence="2 3" key="1">
    <citation type="journal article" date="2018" name="Front. Plant Sci.">
        <title>Red Clover (Trifolium pratense) and Zigzag Clover (T. medium) - A Picture of Genomic Similarities and Differences.</title>
        <authorList>
            <person name="Dluhosova J."/>
            <person name="Istvanek J."/>
            <person name="Nedelnik J."/>
            <person name="Repkova J."/>
        </authorList>
    </citation>
    <scope>NUCLEOTIDE SEQUENCE [LARGE SCALE GENOMIC DNA]</scope>
    <source>
        <strain evidence="3">cv. 10/8</strain>
        <tissue evidence="2">Leaf</tissue>
    </source>
</reference>
<evidence type="ECO:0000259" key="1">
    <source>
        <dbReference type="Pfam" id="PF04195"/>
    </source>
</evidence>
<feature type="non-terminal residue" evidence="2">
    <location>
        <position position="1"/>
    </location>
</feature>
<dbReference type="AlphaFoldDB" id="A0A392QJN8"/>
<keyword evidence="3" id="KW-1185">Reference proteome</keyword>
<accession>A0A392QJN8</accession>
<comment type="caution">
    <text evidence="2">The sequence shown here is derived from an EMBL/GenBank/DDBJ whole genome shotgun (WGS) entry which is preliminary data.</text>
</comment>
<evidence type="ECO:0000313" key="2">
    <source>
        <dbReference type="EMBL" id="MCI23930.1"/>
    </source>
</evidence>
<evidence type="ECO:0000313" key="3">
    <source>
        <dbReference type="Proteomes" id="UP000265520"/>
    </source>
</evidence>
<protein>
    <recommendedName>
        <fullName evidence="1">Transposase (putative) gypsy type domain-containing protein</fullName>
    </recommendedName>
</protein>
<sequence length="190" mass="21918">GTHTLVEDRVKGQVKNWDVFFPLAGKRVYSEFSENGYTMYEFAFKDLGFRLPFSDLAVGVFGWLKLAPSQLHPNVLAFIRAFEIVCEYLEVEPTLPLFFRIFKLQQQPAKNGHGWVSLKQQIKLFRMFIDSVRGFKERYYVVKPIMSSATDSLYKTEVVTEEDGSARLDANGLPVTRRVPRFPLSWSGKH</sequence>
<dbReference type="Pfam" id="PF04195">
    <property type="entry name" value="Transposase_28"/>
    <property type="match status" value="1"/>
</dbReference>
<dbReference type="PANTHER" id="PTHR31099">
    <property type="entry name" value="OS06G0165300 PROTEIN"/>
    <property type="match status" value="1"/>
</dbReference>
<name>A0A392QJN8_9FABA</name>
<dbReference type="InterPro" id="IPR007321">
    <property type="entry name" value="Transposase_28"/>
</dbReference>
<feature type="non-terminal residue" evidence="2">
    <location>
        <position position="190"/>
    </location>
</feature>
<dbReference type="PANTHER" id="PTHR31099:SF49">
    <property type="entry name" value="MYOSIN HEAVY CHAIN-LIKE PROTEIN"/>
    <property type="match status" value="1"/>
</dbReference>